<sequence length="549" mass="61250">MQSSLLTNELASNKIVSMSYHPLSNTEHNPNNMSRPLHYHQYTPQNLNGYPNLHNFSQSSSQLSAPTVAPALPPLNDIQIHSQNLTGYTPPQKMYKLSNSSPPNLCVEACQTALSTQRAYVIKEHITLFLERTSSRLNLMPGTSQKISEFQDSVLDENLVFITVSTPEEVPSYVTKSSVPCMNQDRMPPSIHIYQLYEGGPTYEDIDEDEVGVNRQVASHWMLPSSQFEELWESLVFQTGLKATLINYAKTLLLFSTRGVNSSLIACNRIILLYGPPGTGKTSLCRGLAQKLSIQLNERFTHCQLVEINSHSLFSKWFSESGKLVQKMFDSVRDLAADRNALICILIDEVESLAAARSAFVSGSEPSDALRVVNAMLTQIDSLRTLPNVMIFCTSNITGAIDLAFIDRADIKQYIGNPSKDAIYRILQSCLQEMMRAGLVSPPQPLLDERALHLTEFVENEATLLSLSLYRLAQACEGISGRCLRKLPLLAFSSLLDTGHTGTEQLSVGASDFIQGLEQIAHQQFKEREELLMNNYKSDSFKFRGKIQD</sequence>
<dbReference type="SMART" id="SM00382">
    <property type="entry name" value="AAA"/>
    <property type="match status" value="1"/>
</dbReference>
<evidence type="ECO:0000313" key="8">
    <source>
        <dbReference type="EMBL" id="KAI6646153.1"/>
    </source>
</evidence>
<evidence type="ECO:0000256" key="6">
    <source>
        <dbReference type="SAM" id="MobiDB-lite"/>
    </source>
</evidence>
<reference evidence="8 9" key="1">
    <citation type="journal article" date="2023" name="BMC Biol.">
        <title>The compact genome of the sponge Oopsacas minuta (Hexactinellida) is lacking key metazoan core genes.</title>
        <authorList>
            <person name="Santini S."/>
            <person name="Schenkelaars Q."/>
            <person name="Jourda C."/>
            <person name="Duchesne M."/>
            <person name="Belahbib H."/>
            <person name="Rocher C."/>
            <person name="Selva M."/>
            <person name="Riesgo A."/>
            <person name="Vervoort M."/>
            <person name="Leys S.P."/>
            <person name="Kodjabachian L."/>
            <person name="Le Bivic A."/>
            <person name="Borchiellini C."/>
            <person name="Claverie J.M."/>
            <person name="Renard E."/>
        </authorList>
    </citation>
    <scope>NUCLEOTIDE SEQUENCE [LARGE SCALE GENOMIC DNA]</scope>
    <source>
        <strain evidence="8">SPO-2</strain>
    </source>
</reference>
<dbReference type="PROSITE" id="PS00674">
    <property type="entry name" value="AAA"/>
    <property type="match status" value="1"/>
</dbReference>
<keyword evidence="4" id="KW-0469">Meiosis</keyword>
<evidence type="ECO:0000256" key="1">
    <source>
        <dbReference type="ARBA" id="ARBA00007271"/>
    </source>
</evidence>
<keyword evidence="2 5" id="KW-0547">Nucleotide-binding</keyword>
<keyword evidence="9" id="KW-1185">Reference proteome</keyword>
<dbReference type="InterPro" id="IPR044539">
    <property type="entry name" value="Pch2-like"/>
</dbReference>
<dbReference type="GO" id="GO:0005634">
    <property type="term" value="C:nucleus"/>
    <property type="evidence" value="ECO:0007669"/>
    <property type="project" value="TreeGrafter"/>
</dbReference>
<accession>A0AAV7JBP4</accession>
<dbReference type="InterPro" id="IPR003593">
    <property type="entry name" value="AAA+_ATPase"/>
</dbReference>
<dbReference type="GO" id="GO:0016887">
    <property type="term" value="F:ATP hydrolysis activity"/>
    <property type="evidence" value="ECO:0007669"/>
    <property type="project" value="InterPro"/>
</dbReference>
<proteinExistence type="inferred from homology"/>
<dbReference type="Pfam" id="PF23563">
    <property type="entry name" value="TRIP13_N"/>
    <property type="match status" value="1"/>
</dbReference>
<dbReference type="GO" id="GO:0007131">
    <property type="term" value="P:reciprocal meiotic recombination"/>
    <property type="evidence" value="ECO:0007669"/>
    <property type="project" value="TreeGrafter"/>
</dbReference>
<dbReference type="GO" id="GO:0005524">
    <property type="term" value="F:ATP binding"/>
    <property type="evidence" value="ECO:0007669"/>
    <property type="project" value="UniProtKB-KW"/>
</dbReference>
<dbReference type="PANTHER" id="PTHR45991:SF1">
    <property type="entry name" value="PACHYTENE CHECKPOINT PROTEIN 2 HOMOLOG"/>
    <property type="match status" value="1"/>
</dbReference>
<dbReference type="Pfam" id="PF00004">
    <property type="entry name" value="AAA"/>
    <property type="match status" value="1"/>
</dbReference>
<dbReference type="AlphaFoldDB" id="A0AAV7JBP4"/>
<dbReference type="InterPro" id="IPR027417">
    <property type="entry name" value="P-loop_NTPase"/>
</dbReference>
<evidence type="ECO:0000259" key="7">
    <source>
        <dbReference type="SMART" id="SM00382"/>
    </source>
</evidence>
<dbReference type="GO" id="GO:0005694">
    <property type="term" value="C:chromosome"/>
    <property type="evidence" value="ECO:0007669"/>
    <property type="project" value="TreeGrafter"/>
</dbReference>
<dbReference type="InterPro" id="IPR003959">
    <property type="entry name" value="ATPase_AAA_core"/>
</dbReference>
<dbReference type="EMBL" id="JAKMXF010000361">
    <property type="protein sequence ID" value="KAI6646153.1"/>
    <property type="molecule type" value="Genomic_DNA"/>
</dbReference>
<evidence type="ECO:0000256" key="5">
    <source>
        <dbReference type="RuleBase" id="RU003651"/>
    </source>
</evidence>
<feature type="compositionally biased region" description="Polar residues" evidence="6">
    <location>
        <begin position="42"/>
        <end position="62"/>
    </location>
</feature>
<dbReference type="GO" id="GO:0051598">
    <property type="term" value="P:meiotic recombination checkpoint signaling"/>
    <property type="evidence" value="ECO:0007669"/>
    <property type="project" value="TreeGrafter"/>
</dbReference>
<protein>
    <submittedName>
        <fullName evidence="8">Pachytene checkpoint protein 2-like</fullName>
    </submittedName>
</protein>
<comment type="similarity">
    <text evidence="1">Belongs to the AAA ATPase family. PCH2 subfamily.</text>
</comment>
<evidence type="ECO:0000256" key="3">
    <source>
        <dbReference type="ARBA" id="ARBA00022840"/>
    </source>
</evidence>
<evidence type="ECO:0000256" key="4">
    <source>
        <dbReference type="ARBA" id="ARBA00023254"/>
    </source>
</evidence>
<dbReference type="SUPFAM" id="SSF52540">
    <property type="entry name" value="P-loop containing nucleoside triphosphate hydrolases"/>
    <property type="match status" value="1"/>
</dbReference>
<evidence type="ECO:0000313" key="9">
    <source>
        <dbReference type="Proteomes" id="UP001165289"/>
    </source>
</evidence>
<feature type="region of interest" description="Disordered" evidence="6">
    <location>
        <begin position="21"/>
        <end position="62"/>
    </location>
</feature>
<feature type="domain" description="AAA+ ATPase" evidence="7">
    <location>
        <begin position="267"/>
        <end position="419"/>
    </location>
</feature>
<dbReference type="Gene3D" id="3.40.50.300">
    <property type="entry name" value="P-loop containing nucleotide triphosphate hydrolases"/>
    <property type="match status" value="1"/>
</dbReference>
<dbReference type="InterPro" id="IPR003960">
    <property type="entry name" value="ATPase_AAA_CS"/>
</dbReference>
<dbReference type="Pfam" id="PF23242">
    <property type="entry name" value="AAA_lid_TRIP13_C"/>
    <property type="match status" value="1"/>
</dbReference>
<dbReference type="FunFam" id="3.40.50.300:FF:001494">
    <property type="entry name" value="Pachytene checkpoint component Pch2"/>
    <property type="match status" value="1"/>
</dbReference>
<evidence type="ECO:0000256" key="2">
    <source>
        <dbReference type="ARBA" id="ARBA00022741"/>
    </source>
</evidence>
<dbReference type="CDD" id="cd19508">
    <property type="entry name" value="RecA-like_Pch2-like"/>
    <property type="match status" value="1"/>
</dbReference>
<gene>
    <name evidence="8" type="ORF">LOD99_9426</name>
</gene>
<dbReference type="InterPro" id="IPR058249">
    <property type="entry name" value="Pch2_C"/>
</dbReference>
<organism evidence="8 9">
    <name type="scientific">Oopsacas minuta</name>
    <dbReference type="NCBI Taxonomy" id="111878"/>
    <lineage>
        <taxon>Eukaryota</taxon>
        <taxon>Metazoa</taxon>
        <taxon>Porifera</taxon>
        <taxon>Hexactinellida</taxon>
        <taxon>Hexasterophora</taxon>
        <taxon>Lyssacinosida</taxon>
        <taxon>Leucopsacidae</taxon>
        <taxon>Oopsacas</taxon>
    </lineage>
</organism>
<comment type="caution">
    <text evidence="8">The sequence shown here is derived from an EMBL/GenBank/DDBJ whole genome shotgun (WGS) entry which is preliminary data.</text>
</comment>
<dbReference type="PANTHER" id="PTHR45991">
    <property type="entry name" value="PACHYTENE CHECKPOINT PROTEIN 2"/>
    <property type="match status" value="1"/>
</dbReference>
<keyword evidence="3 5" id="KW-0067">ATP-binding</keyword>
<dbReference type="Proteomes" id="UP001165289">
    <property type="component" value="Unassembled WGS sequence"/>
</dbReference>
<feature type="compositionally biased region" description="Polar residues" evidence="6">
    <location>
        <begin position="21"/>
        <end position="34"/>
    </location>
</feature>
<name>A0AAV7JBP4_9METZ</name>